<evidence type="ECO:0000313" key="2">
    <source>
        <dbReference type="Proteomes" id="UP001203687"/>
    </source>
</evidence>
<dbReference type="PROSITE" id="PS51257">
    <property type="entry name" value="PROKAR_LIPOPROTEIN"/>
    <property type="match status" value="1"/>
</dbReference>
<proteinExistence type="predicted"/>
<keyword evidence="2" id="KW-1185">Reference proteome</keyword>
<dbReference type="EMBL" id="JALPQF010000014">
    <property type="protein sequence ID" value="MCK8481675.1"/>
    <property type="molecule type" value="Genomic_DNA"/>
</dbReference>
<protein>
    <recommendedName>
        <fullName evidence="3">PsbP C-terminal domain-containing protein</fullName>
    </recommendedName>
</protein>
<dbReference type="Proteomes" id="UP001203687">
    <property type="component" value="Unassembled WGS sequence"/>
</dbReference>
<evidence type="ECO:0008006" key="3">
    <source>
        <dbReference type="Google" id="ProtNLM"/>
    </source>
</evidence>
<name>A0ABT0HCT1_9FLAO</name>
<accession>A0ABT0HCT1</accession>
<dbReference type="RefSeq" id="WP_248413526.1">
    <property type="nucleotide sequence ID" value="NZ_JALPQF010000014.1"/>
</dbReference>
<reference evidence="1" key="1">
    <citation type="submission" date="2022-04" db="EMBL/GenBank/DDBJ databases">
        <authorList>
            <person name="Ren T."/>
        </authorList>
    </citation>
    <scope>NUCLEOTIDE SEQUENCE</scope>
    <source>
        <strain evidence="1">F63249</strain>
    </source>
</reference>
<gene>
    <name evidence="1" type="ORF">MUY34_13670</name>
</gene>
<evidence type="ECO:0000313" key="1">
    <source>
        <dbReference type="EMBL" id="MCK8481675.1"/>
    </source>
</evidence>
<organism evidence="1 2">
    <name type="scientific">Psychroserpens algicola</name>
    <dbReference type="NCBI Taxonomy" id="1719034"/>
    <lineage>
        <taxon>Bacteria</taxon>
        <taxon>Pseudomonadati</taxon>
        <taxon>Bacteroidota</taxon>
        <taxon>Flavobacteriia</taxon>
        <taxon>Flavobacteriales</taxon>
        <taxon>Flavobacteriaceae</taxon>
        <taxon>Psychroserpens</taxon>
    </lineage>
</organism>
<comment type="caution">
    <text evidence="1">The sequence shown here is derived from an EMBL/GenBank/DDBJ whole genome shotgun (WGS) entry which is preliminary data.</text>
</comment>
<sequence length="219" mass="25843">MRRNFALLSLVFILCSCNKNTKQTKEDRYLNASYKTQKSKGILPEHSEEFDSLTNIYSNFKYHISFDAPDHWNTDHGTAKHTIFRGNDPELALTFSIVVVDLKTEQTHPTNAWEFYLKNKKKQDVELKNMVRTQFNSELQNYEATKGYIRNFVSAKHSYDVLVRSTDLEYVNHVINHQIYRGNYIYTVTAQMPKIVYDEQPDYFERLFNLVSFLPNSEQ</sequence>